<proteinExistence type="predicted"/>
<accession>A0A1G6YLD1</accession>
<dbReference type="EMBL" id="FMZC01000010">
    <property type="protein sequence ID" value="SDD91314.1"/>
    <property type="molecule type" value="Genomic_DNA"/>
</dbReference>
<organism evidence="1 2">
    <name type="scientific">Paracidovorax valerianellae</name>
    <dbReference type="NCBI Taxonomy" id="187868"/>
    <lineage>
        <taxon>Bacteria</taxon>
        <taxon>Pseudomonadati</taxon>
        <taxon>Pseudomonadota</taxon>
        <taxon>Betaproteobacteria</taxon>
        <taxon>Burkholderiales</taxon>
        <taxon>Comamonadaceae</taxon>
        <taxon>Paracidovorax</taxon>
    </lineage>
</organism>
<evidence type="ECO:0000313" key="2">
    <source>
        <dbReference type="Proteomes" id="UP000198781"/>
    </source>
</evidence>
<dbReference type="RefSeq" id="WP_139160411.1">
    <property type="nucleotide sequence ID" value="NZ_FMZC01000010.1"/>
</dbReference>
<dbReference type="STRING" id="187868.SAMN05192589_110105"/>
<name>A0A1G6YLD1_9BURK</name>
<dbReference type="OrthoDB" id="8854270at2"/>
<gene>
    <name evidence="1" type="ORF">SAMN05192589_110105</name>
</gene>
<keyword evidence="2" id="KW-1185">Reference proteome</keyword>
<dbReference type="Proteomes" id="UP000198781">
    <property type="component" value="Unassembled WGS sequence"/>
</dbReference>
<protein>
    <submittedName>
        <fullName evidence="1">Uncharacterized protein</fullName>
    </submittedName>
</protein>
<dbReference type="AlphaFoldDB" id="A0A1G6YLD1"/>
<sequence length="102" mass="11205">MSLAFLRQLAAQPLPLNISDRDGIENVQRLRAAGLIAALVLRLPHPDGTRGRTIARVLAITGEGRRVLRSLFTPVTTREPVWRPIDLAVCPTRPAHSAARQL</sequence>
<evidence type="ECO:0000313" key="1">
    <source>
        <dbReference type="EMBL" id="SDD91314.1"/>
    </source>
</evidence>
<reference evidence="1 2" key="1">
    <citation type="submission" date="2016-10" db="EMBL/GenBank/DDBJ databases">
        <authorList>
            <person name="de Groot N.N."/>
        </authorList>
    </citation>
    <scope>NUCLEOTIDE SEQUENCE [LARGE SCALE GENOMIC DNA]</scope>
    <source>
        <strain evidence="1 2">DSM 16619</strain>
    </source>
</reference>